<dbReference type="Proteomes" id="UP000245125">
    <property type="component" value="Unassembled WGS sequence"/>
</dbReference>
<name>A0A2U3QFL9_9BACT</name>
<dbReference type="SUPFAM" id="SSF55073">
    <property type="entry name" value="Nucleotide cyclase"/>
    <property type="match status" value="1"/>
</dbReference>
<reference evidence="2" key="1">
    <citation type="submission" date="2018-03" db="EMBL/GenBank/DDBJ databases">
        <authorList>
            <person name="Zecchin S."/>
        </authorList>
    </citation>
    <scope>NUCLEOTIDE SEQUENCE [LARGE SCALE GENOMIC DNA]</scope>
</reference>
<organism evidence="1 2">
    <name type="scientific">Candidatus Sulfobium mesophilum</name>
    <dbReference type="NCBI Taxonomy" id="2016548"/>
    <lineage>
        <taxon>Bacteria</taxon>
        <taxon>Pseudomonadati</taxon>
        <taxon>Nitrospirota</taxon>
        <taxon>Nitrospiria</taxon>
        <taxon>Nitrospirales</taxon>
        <taxon>Nitrospiraceae</taxon>
        <taxon>Candidatus Sulfobium</taxon>
    </lineage>
</organism>
<evidence type="ECO:0000313" key="1">
    <source>
        <dbReference type="EMBL" id="SPQ00184.1"/>
    </source>
</evidence>
<dbReference type="InterPro" id="IPR043128">
    <property type="entry name" value="Rev_trsase/Diguanyl_cyclase"/>
</dbReference>
<dbReference type="AlphaFoldDB" id="A0A2U3QFL9"/>
<protein>
    <recommendedName>
        <fullName evidence="3">GGDEF domain-containing protein</fullName>
    </recommendedName>
</protein>
<dbReference type="Gene3D" id="3.30.70.270">
    <property type="match status" value="1"/>
</dbReference>
<dbReference type="InterPro" id="IPR029787">
    <property type="entry name" value="Nucleotide_cyclase"/>
</dbReference>
<dbReference type="EMBL" id="OUUY01000063">
    <property type="protein sequence ID" value="SPQ00184.1"/>
    <property type="molecule type" value="Genomic_DNA"/>
</dbReference>
<evidence type="ECO:0008006" key="3">
    <source>
        <dbReference type="Google" id="ProtNLM"/>
    </source>
</evidence>
<keyword evidence="2" id="KW-1185">Reference proteome</keyword>
<proteinExistence type="predicted"/>
<sequence>MGLTEAKKYIQELHKRQENPYLWPDFLTGLPDKAAIIKKLEEIHPHIGQYAVAYVKITNVHPYLIKYGPDRHAQIIQWAAAVLKTTCEKCSKCFVGTVSTHDFVIMCETKNMIKHFKEAAKIFKKQMEKFYTKEDLMRKTTLSFSRNGKKINIGLMELKAVVADKKPDIEKSRLLQAMGKACDAMEESHEDIIAMGDQR</sequence>
<gene>
    <name evidence="1" type="ORF">NBG4_190027</name>
</gene>
<evidence type="ECO:0000313" key="2">
    <source>
        <dbReference type="Proteomes" id="UP000245125"/>
    </source>
</evidence>
<accession>A0A2U3QFL9</accession>